<dbReference type="PANTHER" id="PTHR46825">
    <property type="entry name" value="D-ALANYL-D-ALANINE-CARBOXYPEPTIDASE/ENDOPEPTIDASE AMPH"/>
    <property type="match status" value="1"/>
</dbReference>
<dbReference type="PANTHER" id="PTHR46825:SF9">
    <property type="entry name" value="BETA-LACTAMASE-RELATED DOMAIN-CONTAINING PROTEIN"/>
    <property type="match status" value="1"/>
</dbReference>
<proteinExistence type="inferred from homology"/>
<evidence type="ECO:0000256" key="2">
    <source>
        <dbReference type="SAM" id="SignalP"/>
    </source>
</evidence>
<evidence type="ECO:0000259" key="3">
    <source>
        <dbReference type="Pfam" id="PF00144"/>
    </source>
</evidence>
<organism evidence="4 5">
    <name type="scientific">Lithohypha guttulata</name>
    <dbReference type="NCBI Taxonomy" id="1690604"/>
    <lineage>
        <taxon>Eukaryota</taxon>
        <taxon>Fungi</taxon>
        <taxon>Dikarya</taxon>
        <taxon>Ascomycota</taxon>
        <taxon>Pezizomycotina</taxon>
        <taxon>Eurotiomycetes</taxon>
        <taxon>Chaetothyriomycetidae</taxon>
        <taxon>Chaetothyriales</taxon>
        <taxon>Trichomeriaceae</taxon>
        <taxon>Lithohypha</taxon>
    </lineage>
</organism>
<sequence>MHHRAVFGTMLMTILVLQITAQTCEVTNANLTEILQEHNLPALGASYDDGISGYKQAQIGVHKIGTDIAARSSDMWHLGSNTKAMVAMAIGLLVQDGRLNWDTPLEDVLDNKSTGIVLSKGNANITVRLLSSHTAGLSDSGIFEDTERWLGMYNISAAAGRLQYGSLSISSSPSHPQGVYEYANMNYVILGLVIDIVAGVPVEAHMQSRLFGPLNMTSAGWGPLPEVLRTSARNPYPHFANGTLGLAGPPIPYPAEQPFYGRDYPPFFHTAGMAHMTLEDYNKWLRLHVDKDVQMSLNVSQQTLAMLHRAHPETNKSSEGFGYTYGGWIRSNFSESDGYLLVHDGSNLLNHITAAVDTARNVTVVATTNVGGEPLNGAAWITGIKLVGNGLLVGDLAIRC</sequence>
<dbReference type="InterPro" id="IPR012338">
    <property type="entry name" value="Beta-lactam/transpept-like"/>
</dbReference>
<name>A0ABR0KK62_9EURO</name>
<dbReference type="EMBL" id="JAVRRG010000012">
    <property type="protein sequence ID" value="KAK5098963.1"/>
    <property type="molecule type" value="Genomic_DNA"/>
</dbReference>
<feature type="signal peptide" evidence="2">
    <location>
        <begin position="1"/>
        <end position="21"/>
    </location>
</feature>
<comment type="caution">
    <text evidence="4">The sequence shown here is derived from an EMBL/GenBank/DDBJ whole genome shotgun (WGS) entry which is preliminary data.</text>
</comment>
<dbReference type="Proteomes" id="UP001345013">
    <property type="component" value="Unassembled WGS sequence"/>
</dbReference>
<protein>
    <recommendedName>
        <fullName evidence="3">Beta-lactamase-related domain-containing protein</fullName>
    </recommendedName>
</protein>
<keyword evidence="2" id="KW-0732">Signal</keyword>
<reference evidence="4 5" key="1">
    <citation type="submission" date="2023-08" db="EMBL/GenBank/DDBJ databases">
        <title>Black Yeasts Isolated from many extreme environments.</title>
        <authorList>
            <person name="Coleine C."/>
            <person name="Stajich J.E."/>
            <person name="Selbmann L."/>
        </authorList>
    </citation>
    <scope>NUCLEOTIDE SEQUENCE [LARGE SCALE GENOMIC DNA]</scope>
    <source>
        <strain evidence="4 5">CCFEE 5885</strain>
    </source>
</reference>
<dbReference type="InterPro" id="IPR001466">
    <property type="entry name" value="Beta-lactam-related"/>
</dbReference>
<comment type="similarity">
    <text evidence="1">Belongs to the peptidase S12 family.</text>
</comment>
<keyword evidence="5" id="KW-1185">Reference proteome</keyword>
<evidence type="ECO:0000313" key="5">
    <source>
        <dbReference type="Proteomes" id="UP001345013"/>
    </source>
</evidence>
<evidence type="ECO:0000256" key="1">
    <source>
        <dbReference type="ARBA" id="ARBA00038215"/>
    </source>
</evidence>
<feature type="chain" id="PRO_5046695043" description="Beta-lactamase-related domain-containing protein" evidence="2">
    <location>
        <begin position="22"/>
        <end position="400"/>
    </location>
</feature>
<dbReference type="SUPFAM" id="SSF56601">
    <property type="entry name" value="beta-lactamase/transpeptidase-like"/>
    <property type="match status" value="1"/>
</dbReference>
<evidence type="ECO:0000313" key="4">
    <source>
        <dbReference type="EMBL" id="KAK5098963.1"/>
    </source>
</evidence>
<dbReference type="InterPro" id="IPR050491">
    <property type="entry name" value="AmpC-like"/>
</dbReference>
<dbReference type="Pfam" id="PF00144">
    <property type="entry name" value="Beta-lactamase"/>
    <property type="match status" value="1"/>
</dbReference>
<feature type="domain" description="Beta-lactamase-related" evidence="3">
    <location>
        <begin position="58"/>
        <end position="379"/>
    </location>
</feature>
<gene>
    <name evidence="4" type="ORF">LTR24_001591</name>
</gene>
<accession>A0ABR0KK62</accession>
<dbReference type="Gene3D" id="3.40.710.10">
    <property type="entry name" value="DD-peptidase/beta-lactamase superfamily"/>
    <property type="match status" value="1"/>
</dbReference>